<gene>
    <name evidence="1" type="primary">79</name>
    <name evidence="1" type="ORF">SEA_NICOLE72_79</name>
</gene>
<organism evidence="1 2">
    <name type="scientific">Microbacterium phage Nicole72</name>
    <dbReference type="NCBI Taxonomy" id="3062838"/>
    <lineage>
        <taxon>Viruses</taxon>
        <taxon>Duplodnaviria</taxon>
        <taxon>Heunggongvirae</taxon>
        <taxon>Uroviricota</taxon>
        <taxon>Caudoviricetes</taxon>
        <taxon>Hodgkinviridae</taxon>
        <taxon>Meganvirus</taxon>
        <taxon>Meganvirus nichole72</taxon>
    </lineage>
</organism>
<name>A0ACD4ULS8_9CAUD</name>
<accession>A0ACD4ULS8</accession>
<reference evidence="1" key="1">
    <citation type="submission" date="2023-06" db="EMBL/GenBank/DDBJ databases">
        <authorList>
            <person name="Byrum C.A."/>
            <person name="Fullante V.A."/>
            <person name="Ghosh G."/>
            <person name="Ivey A.L."/>
            <person name="Joby C.P."/>
            <person name="Johnson E."/>
            <person name="Kamil H.A."/>
            <person name="Martinez L."/>
            <person name="Tutelo G.A."/>
            <person name="Wilson D."/>
            <person name="Ziegler A.J."/>
            <person name="Garlena R.A."/>
            <person name="Russell D.A."/>
            <person name="Jacobs-Sera D."/>
            <person name="Hatfull G.F."/>
        </authorList>
    </citation>
    <scope>NUCLEOTIDE SEQUENCE</scope>
</reference>
<evidence type="ECO:0000313" key="1">
    <source>
        <dbReference type="EMBL" id="WKW87116.1"/>
    </source>
</evidence>
<evidence type="ECO:0000313" key="2">
    <source>
        <dbReference type="Proteomes" id="UP001654554"/>
    </source>
</evidence>
<dbReference type="EMBL" id="OR159674">
    <property type="protein sequence ID" value="WKW87116.1"/>
    <property type="molecule type" value="Genomic_DNA"/>
</dbReference>
<sequence length="212" mass="23107">MGARDIDAPPVPESVRLLAESVGSDPLSWAFNCHGASHAIVQSGIYPGARVARGFAHGVPGQHSWVVADYSAADGVYDFDAHIIDPTLWCYDLTVTNVWQGTYRDGRHQPHGQGVFWQAERPHNVSGGEPVTLAPALFERLSVEAQEFLTELGPLDMGGWMLVAKMPVRGWPSREVIEAMDDDPNLSALVPIDILGHLTDRNPGGLYMKQEA</sequence>
<proteinExistence type="predicted"/>
<protein>
    <submittedName>
        <fullName evidence="1">Uncharacterized protein</fullName>
    </submittedName>
</protein>
<dbReference type="Proteomes" id="UP001654554">
    <property type="component" value="Segment"/>
</dbReference>
<keyword evidence="2" id="KW-1185">Reference proteome</keyword>